<keyword evidence="2" id="KW-0805">Transcription regulation</keyword>
<dbReference type="InterPro" id="IPR039425">
    <property type="entry name" value="RNA_pol_sigma-70-like"/>
</dbReference>
<evidence type="ECO:0000256" key="1">
    <source>
        <dbReference type="ARBA" id="ARBA00010641"/>
    </source>
</evidence>
<dbReference type="NCBIfam" id="TIGR02937">
    <property type="entry name" value="sigma70-ECF"/>
    <property type="match status" value="1"/>
</dbReference>
<organism evidence="8 9">
    <name type="scientific">Lapidilactobacillus mulanensis</name>
    <dbReference type="NCBI Taxonomy" id="2485999"/>
    <lineage>
        <taxon>Bacteria</taxon>
        <taxon>Bacillati</taxon>
        <taxon>Bacillota</taxon>
        <taxon>Bacilli</taxon>
        <taxon>Lactobacillales</taxon>
        <taxon>Lactobacillaceae</taxon>
        <taxon>Lapidilactobacillus</taxon>
    </lineage>
</organism>
<dbReference type="InterPro" id="IPR013325">
    <property type="entry name" value="RNA_pol_sigma_r2"/>
</dbReference>
<dbReference type="InterPro" id="IPR007627">
    <property type="entry name" value="RNA_pol_sigma70_r2"/>
</dbReference>
<dbReference type="EMBL" id="JBHTOF010000022">
    <property type="protein sequence ID" value="MFD1465040.1"/>
    <property type="molecule type" value="Genomic_DNA"/>
</dbReference>
<name>A0ABW4DQ25_9LACO</name>
<dbReference type="Proteomes" id="UP001597244">
    <property type="component" value="Unassembled WGS sequence"/>
</dbReference>
<dbReference type="InterPro" id="IPR036388">
    <property type="entry name" value="WH-like_DNA-bd_sf"/>
</dbReference>
<comment type="caution">
    <text evidence="8">The sequence shown here is derived from an EMBL/GenBank/DDBJ whole genome shotgun (WGS) entry which is preliminary data.</text>
</comment>
<feature type="domain" description="RNA polymerase sigma-70 region 2" evidence="6">
    <location>
        <begin position="21"/>
        <end position="91"/>
    </location>
</feature>
<dbReference type="SUPFAM" id="SSF88946">
    <property type="entry name" value="Sigma2 domain of RNA polymerase sigma factors"/>
    <property type="match status" value="1"/>
</dbReference>
<dbReference type="InterPro" id="IPR013249">
    <property type="entry name" value="RNA_pol_sigma70_r4_t2"/>
</dbReference>
<evidence type="ECO:0000313" key="9">
    <source>
        <dbReference type="Proteomes" id="UP001597244"/>
    </source>
</evidence>
<dbReference type="PANTHER" id="PTHR43133:SF8">
    <property type="entry name" value="RNA POLYMERASE SIGMA FACTOR HI_1459-RELATED"/>
    <property type="match status" value="1"/>
</dbReference>
<dbReference type="SUPFAM" id="SSF88659">
    <property type="entry name" value="Sigma3 and sigma4 domains of RNA polymerase sigma factors"/>
    <property type="match status" value="1"/>
</dbReference>
<dbReference type="Pfam" id="PF08281">
    <property type="entry name" value="Sigma70_r4_2"/>
    <property type="match status" value="1"/>
</dbReference>
<reference evidence="9" key="1">
    <citation type="journal article" date="2019" name="Int. J. Syst. Evol. Microbiol.">
        <title>The Global Catalogue of Microorganisms (GCM) 10K type strain sequencing project: providing services to taxonomists for standard genome sequencing and annotation.</title>
        <authorList>
            <consortium name="The Broad Institute Genomics Platform"/>
            <consortium name="The Broad Institute Genome Sequencing Center for Infectious Disease"/>
            <person name="Wu L."/>
            <person name="Ma J."/>
        </authorList>
    </citation>
    <scope>NUCLEOTIDE SEQUENCE [LARGE SCALE GENOMIC DNA]</scope>
    <source>
        <strain evidence="9">CCM 8951</strain>
    </source>
</reference>
<keyword evidence="4" id="KW-0238">DNA-binding</keyword>
<dbReference type="Gene3D" id="1.10.10.10">
    <property type="entry name" value="Winged helix-like DNA-binding domain superfamily/Winged helix DNA-binding domain"/>
    <property type="match status" value="1"/>
</dbReference>
<evidence type="ECO:0000259" key="6">
    <source>
        <dbReference type="Pfam" id="PF04542"/>
    </source>
</evidence>
<dbReference type="RefSeq" id="WP_125576330.1">
    <property type="nucleotide sequence ID" value="NZ_JBHTOF010000022.1"/>
</dbReference>
<comment type="similarity">
    <text evidence="1">Belongs to the sigma-70 factor family. ECF subfamily.</text>
</comment>
<gene>
    <name evidence="8" type="ORF">ACFQ4L_02905</name>
</gene>
<proteinExistence type="inferred from homology"/>
<dbReference type="PANTHER" id="PTHR43133">
    <property type="entry name" value="RNA POLYMERASE ECF-TYPE SIGMA FACTO"/>
    <property type="match status" value="1"/>
</dbReference>
<evidence type="ECO:0000256" key="3">
    <source>
        <dbReference type="ARBA" id="ARBA00023082"/>
    </source>
</evidence>
<keyword evidence="9" id="KW-1185">Reference proteome</keyword>
<dbReference type="InterPro" id="IPR014284">
    <property type="entry name" value="RNA_pol_sigma-70_dom"/>
</dbReference>
<evidence type="ECO:0000313" key="8">
    <source>
        <dbReference type="EMBL" id="MFD1465040.1"/>
    </source>
</evidence>
<dbReference type="Gene3D" id="1.10.1740.10">
    <property type="match status" value="1"/>
</dbReference>
<keyword evidence="3" id="KW-0731">Sigma factor</keyword>
<evidence type="ECO:0000259" key="7">
    <source>
        <dbReference type="Pfam" id="PF08281"/>
    </source>
</evidence>
<evidence type="ECO:0000256" key="5">
    <source>
        <dbReference type="ARBA" id="ARBA00023163"/>
    </source>
</evidence>
<keyword evidence="5" id="KW-0804">Transcription</keyword>
<protein>
    <submittedName>
        <fullName evidence="8">RNA polymerase sigma factor</fullName>
    </submittedName>
</protein>
<feature type="domain" description="RNA polymerase sigma factor 70 region 4 type 2" evidence="7">
    <location>
        <begin position="127"/>
        <end position="170"/>
    </location>
</feature>
<sequence>MKDNDLITALQKRDDAALEQLIAAYGEFIHRVILHYLPNDYERTFVADIENRCYFQVWTKIRMFDPSKGNFEAWLGTVVKNQTTDYKRGLRATYNILSVDDSHLDENVNLATEVEEPVDYQQIFAPLTDSQRQIFEMFYVADLTVPEIAKELHIHRLSVYKQLSRGRKKLQQEVERHDL</sequence>
<dbReference type="InterPro" id="IPR013324">
    <property type="entry name" value="RNA_pol_sigma_r3/r4-like"/>
</dbReference>
<evidence type="ECO:0000256" key="2">
    <source>
        <dbReference type="ARBA" id="ARBA00023015"/>
    </source>
</evidence>
<accession>A0ABW4DQ25</accession>
<dbReference type="CDD" id="cd06171">
    <property type="entry name" value="Sigma70_r4"/>
    <property type="match status" value="1"/>
</dbReference>
<dbReference type="Pfam" id="PF04542">
    <property type="entry name" value="Sigma70_r2"/>
    <property type="match status" value="1"/>
</dbReference>
<evidence type="ECO:0000256" key="4">
    <source>
        <dbReference type="ARBA" id="ARBA00023125"/>
    </source>
</evidence>